<dbReference type="GO" id="GO:0003676">
    <property type="term" value="F:nucleic acid binding"/>
    <property type="evidence" value="ECO:0007669"/>
    <property type="project" value="InterPro"/>
</dbReference>
<evidence type="ECO:0000256" key="7">
    <source>
        <dbReference type="PROSITE-ProRule" id="PRU00649"/>
    </source>
</evidence>
<keyword evidence="2" id="KW-0479">Metal-binding</keyword>
<dbReference type="CDD" id="cd00183">
    <property type="entry name" value="TFIIS_I"/>
    <property type="match status" value="1"/>
</dbReference>
<evidence type="ECO:0000259" key="9">
    <source>
        <dbReference type="PROSITE" id="PS51133"/>
    </source>
</evidence>
<evidence type="ECO:0000259" key="11">
    <source>
        <dbReference type="PROSITE" id="PS51321"/>
    </source>
</evidence>
<dbReference type="SUPFAM" id="SSF47676">
    <property type="entry name" value="Conserved domain common to transcription factors TFIIS, elongin A, CRSP70"/>
    <property type="match status" value="1"/>
</dbReference>
<dbReference type="SUPFAM" id="SSF57783">
    <property type="entry name" value="Zinc beta-ribbon"/>
    <property type="match status" value="1"/>
</dbReference>
<accession>A0A7R9YFY8</accession>
<dbReference type="AlphaFoldDB" id="A0A7R9YFY8"/>
<evidence type="ECO:0000256" key="8">
    <source>
        <dbReference type="SAM" id="MobiDB-lite"/>
    </source>
</evidence>
<sequence length="318" mass="35388">MILADVQELQAKLEKQAQAEEPDFELVLDLLNRLEALPVTKDILARTKVGKTVQKIKKFDAKNAVRAAKRVIKTWKALVTGASRLAAAPEAIASSTGGSPEASKAEQPTPSNASAAPSERASESSGQAAAAAVRPSTPDSWQELPPKRRTVRRKLSGALQKTGETGDNVYTVAEEIEQAMQELHDFETANSDYQQKFRMLFTNLGSNKALAQEVLRSELKAEELVRMSTNDMLSEEVRRERARVQEMNREAISLDWEQKNRAKIYKDLGIEGGVGQYPCPKCKSKNTSYYLKQTRSADEPMTVFCSCDDCRHRWRING</sequence>
<evidence type="ECO:0000259" key="10">
    <source>
        <dbReference type="PROSITE" id="PS51319"/>
    </source>
</evidence>
<dbReference type="GO" id="GO:0008270">
    <property type="term" value="F:zinc ion binding"/>
    <property type="evidence" value="ECO:0007669"/>
    <property type="project" value="UniProtKB-KW"/>
</dbReference>
<dbReference type="GO" id="GO:0006351">
    <property type="term" value="P:DNA-templated transcription"/>
    <property type="evidence" value="ECO:0007669"/>
    <property type="project" value="InterPro"/>
</dbReference>
<dbReference type="InterPro" id="IPR035441">
    <property type="entry name" value="TFIIS/LEDGF_dom_sf"/>
</dbReference>
<evidence type="ECO:0000256" key="5">
    <source>
        <dbReference type="ARBA" id="ARBA00023242"/>
    </source>
</evidence>
<gene>
    <name evidence="12" type="ORF">PPYR1160_LOCUS13889</name>
</gene>
<dbReference type="InterPro" id="IPR001222">
    <property type="entry name" value="Znf_TFIIS"/>
</dbReference>
<dbReference type="Pfam" id="PF07500">
    <property type="entry name" value="TFIIS_M"/>
    <property type="match status" value="1"/>
</dbReference>
<dbReference type="InterPro" id="IPR003617">
    <property type="entry name" value="TFIIS/CRSP70_N_sub"/>
</dbReference>
<dbReference type="Gene3D" id="2.20.25.10">
    <property type="match status" value="1"/>
</dbReference>
<feature type="domain" description="TFIIS-type" evidence="9">
    <location>
        <begin position="275"/>
        <end position="315"/>
    </location>
</feature>
<protein>
    <recommendedName>
        <fullName evidence="13">Transcription elongation factor S-II</fullName>
    </recommendedName>
</protein>
<dbReference type="PANTHER" id="PTHR11477">
    <property type="entry name" value="TRANSCRIPTION FACTOR S-II ZINC FINGER DOMAIN-CONTAINING PROTEIN"/>
    <property type="match status" value="1"/>
</dbReference>
<evidence type="ECO:0000256" key="3">
    <source>
        <dbReference type="ARBA" id="ARBA00022771"/>
    </source>
</evidence>
<dbReference type="PIRSF" id="PIRSF006704">
    <property type="entry name" value="TF_IIS"/>
    <property type="match status" value="1"/>
</dbReference>
<evidence type="ECO:0000256" key="2">
    <source>
        <dbReference type="ARBA" id="ARBA00022723"/>
    </source>
</evidence>
<keyword evidence="3 6" id="KW-0863">Zinc-finger</keyword>
<dbReference type="InterPro" id="IPR036575">
    <property type="entry name" value="TFIIS_cen_dom_sf"/>
</dbReference>
<evidence type="ECO:0000313" key="12">
    <source>
        <dbReference type="EMBL" id="CAD8264386.1"/>
    </source>
</evidence>
<evidence type="ECO:0000256" key="6">
    <source>
        <dbReference type="PROSITE-ProRule" id="PRU00472"/>
    </source>
</evidence>
<dbReference type="Gene3D" id="1.10.472.30">
    <property type="entry name" value="Transcription elongation factor S-II, central domain"/>
    <property type="match status" value="1"/>
</dbReference>
<feature type="compositionally biased region" description="Low complexity" evidence="8">
    <location>
        <begin position="110"/>
        <end position="132"/>
    </location>
</feature>
<dbReference type="SMART" id="SM00509">
    <property type="entry name" value="TFS2N"/>
    <property type="match status" value="1"/>
</dbReference>
<proteinExistence type="predicted"/>
<dbReference type="InterPro" id="IPR017923">
    <property type="entry name" value="TFIIS_N"/>
</dbReference>
<reference evidence="12" key="1">
    <citation type="submission" date="2021-01" db="EMBL/GenBank/DDBJ databases">
        <authorList>
            <person name="Corre E."/>
            <person name="Pelletier E."/>
            <person name="Niang G."/>
            <person name="Scheremetjew M."/>
            <person name="Finn R."/>
            <person name="Kale V."/>
            <person name="Holt S."/>
            <person name="Cochrane G."/>
            <person name="Meng A."/>
            <person name="Brown T."/>
            <person name="Cohen L."/>
        </authorList>
    </citation>
    <scope>NUCLEOTIDE SEQUENCE</scope>
    <source>
        <strain evidence="12">CCMP2078</strain>
    </source>
</reference>
<evidence type="ECO:0000256" key="4">
    <source>
        <dbReference type="ARBA" id="ARBA00022833"/>
    </source>
</evidence>
<dbReference type="PROSITE" id="PS51319">
    <property type="entry name" value="TFIIS_N"/>
    <property type="match status" value="1"/>
</dbReference>
<evidence type="ECO:0008006" key="13">
    <source>
        <dbReference type="Google" id="ProtNLM"/>
    </source>
</evidence>
<dbReference type="SMART" id="SM00440">
    <property type="entry name" value="ZnF_C2C2"/>
    <property type="match status" value="1"/>
</dbReference>
<keyword evidence="5 7" id="KW-0539">Nucleus</keyword>
<comment type="subcellular location">
    <subcellularLocation>
        <location evidence="1 7">Nucleus</location>
    </subcellularLocation>
</comment>
<feature type="domain" description="TFIIS central" evidence="11">
    <location>
        <begin position="147"/>
        <end position="260"/>
    </location>
</feature>
<dbReference type="PROSITE" id="PS51321">
    <property type="entry name" value="TFIIS_CENTRAL"/>
    <property type="match status" value="1"/>
</dbReference>
<dbReference type="SUPFAM" id="SSF46942">
    <property type="entry name" value="Elongation factor TFIIS domain 2"/>
    <property type="match status" value="1"/>
</dbReference>
<feature type="domain" description="TFIIS N-terminal" evidence="10">
    <location>
        <begin position="7"/>
        <end position="82"/>
    </location>
</feature>
<dbReference type="GO" id="GO:0005634">
    <property type="term" value="C:nucleus"/>
    <property type="evidence" value="ECO:0007669"/>
    <property type="project" value="UniProtKB-SubCell"/>
</dbReference>
<dbReference type="EMBL" id="HBEA01018273">
    <property type="protein sequence ID" value="CAD8264386.1"/>
    <property type="molecule type" value="Transcribed_RNA"/>
</dbReference>
<dbReference type="CDD" id="cd13749">
    <property type="entry name" value="Zn-ribbon_TFIIS"/>
    <property type="match status" value="1"/>
</dbReference>
<feature type="region of interest" description="Disordered" evidence="8">
    <location>
        <begin position="92"/>
        <end position="162"/>
    </location>
</feature>
<name>A0A7R9YFY8_9STRA</name>
<dbReference type="Gene3D" id="1.20.930.10">
    <property type="entry name" value="Conserved domain common to transcription factors TFIIS, elongin A, CRSP70"/>
    <property type="match status" value="1"/>
</dbReference>
<evidence type="ECO:0000256" key="1">
    <source>
        <dbReference type="ARBA" id="ARBA00004123"/>
    </source>
</evidence>
<dbReference type="Pfam" id="PF01096">
    <property type="entry name" value="Zn_ribbon_TFIIS"/>
    <property type="match status" value="1"/>
</dbReference>
<dbReference type="InterPro" id="IPR035100">
    <property type="entry name" value="TF_IIS-typ"/>
</dbReference>
<dbReference type="Pfam" id="PF08711">
    <property type="entry name" value="Med26"/>
    <property type="match status" value="1"/>
</dbReference>
<dbReference type="SMART" id="SM00510">
    <property type="entry name" value="TFS2M"/>
    <property type="match status" value="1"/>
</dbReference>
<dbReference type="PANTHER" id="PTHR11477:SF0">
    <property type="entry name" value="IP08861P-RELATED"/>
    <property type="match status" value="1"/>
</dbReference>
<organism evidence="12">
    <name type="scientific">Pinguiococcus pyrenoidosus</name>
    <dbReference type="NCBI Taxonomy" id="172671"/>
    <lineage>
        <taxon>Eukaryota</taxon>
        <taxon>Sar</taxon>
        <taxon>Stramenopiles</taxon>
        <taxon>Ochrophyta</taxon>
        <taxon>Pinguiophyceae</taxon>
        <taxon>Pinguiochrysidales</taxon>
        <taxon>Pinguiochrysidaceae</taxon>
        <taxon>Pinguiococcus</taxon>
    </lineage>
</organism>
<keyword evidence="4" id="KW-0862">Zinc</keyword>
<dbReference type="InterPro" id="IPR003618">
    <property type="entry name" value="TFIIS_cen_dom"/>
</dbReference>
<dbReference type="PROSITE" id="PS51133">
    <property type="entry name" value="ZF_TFIIS_2"/>
    <property type="match status" value="1"/>
</dbReference>